<dbReference type="InterPro" id="IPR027417">
    <property type="entry name" value="P-loop_NTPase"/>
</dbReference>
<dbReference type="Proteomes" id="UP001227101">
    <property type="component" value="Chromosome"/>
</dbReference>
<proteinExistence type="predicted"/>
<protein>
    <submittedName>
        <fullName evidence="1">AAA family ATPase</fullName>
    </submittedName>
</protein>
<evidence type="ECO:0000313" key="1">
    <source>
        <dbReference type="EMBL" id="WIV61927.1"/>
    </source>
</evidence>
<dbReference type="SUPFAM" id="SSF52540">
    <property type="entry name" value="P-loop containing nucleoside triphosphate hydrolases"/>
    <property type="match status" value="1"/>
</dbReference>
<organism evidence="1 2">
    <name type="scientific">Amycolatopsis nalaikhensis</name>
    <dbReference type="NCBI Taxonomy" id="715472"/>
    <lineage>
        <taxon>Bacteria</taxon>
        <taxon>Bacillati</taxon>
        <taxon>Actinomycetota</taxon>
        <taxon>Actinomycetes</taxon>
        <taxon>Pseudonocardiales</taxon>
        <taxon>Pseudonocardiaceae</taxon>
        <taxon>Amycolatopsis</taxon>
    </lineage>
</organism>
<name>A0ABY8Y1P2_9PSEU</name>
<reference evidence="1 2" key="1">
    <citation type="submission" date="2023-06" db="EMBL/GenBank/DDBJ databases">
        <authorList>
            <person name="Oyuntsetseg B."/>
            <person name="Kim S.B."/>
        </authorList>
    </citation>
    <scope>NUCLEOTIDE SEQUENCE [LARGE SCALE GENOMIC DNA]</scope>
    <source>
        <strain evidence="1 2">2-2</strain>
    </source>
</reference>
<accession>A0ABY8Y1P2</accession>
<evidence type="ECO:0000313" key="2">
    <source>
        <dbReference type="Proteomes" id="UP001227101"/>
    </source>
</evidence>
<gene>
    <name evidence="1" type="ORF">QP939_04820</name>
</gene>
<dbReference type="EMBL" id="CP127173">
    <property type="protein sequence ID" value="WIV61927.1"/>
    <property type="molecule type" value="Genomic_DNA"/>
</dbReference>
<dbReference type="RefSeq" id="WP_285459653.1">
    <property type="nucleotide sequence ID" value="NZ_CP127173.1"/>
</dbReference>
<keyword evidence="2" id="KW-1185">Reference proteome</keyword>
<dbReference type="Gene3D" id="3.40.50.300">
    <property type="entry name" value="P-loop containing nucleotide triphosphate hydrolases"/>
    <property type="match status" value="1"/>
</dbReference>
<sequence>MMPGASERPLTIGIMGPHLTGKSTFISRLALELRRNGYQVATIAALVERAQRLGIPILHNHSWASTMWFITRGISDELEAWVHADVILVNGAVPDALAYYRAALEHRGDAPGQAELDQLESLVRNHSSNYNLLFRTTLDAAATDGETDDEVFRRLADRWVRRVAESLEVTNVPVPSSDHGTALELAIGYVIERG</sequence>